<comment type="caution">
    <text evidence="1">The sequence shown here is derived from an EMBL/GenBank/DDBJ whole genome shotgun (WGS) entry which is preliminary data.</text>
</comment>
<keyword evidence="2" id="KW-1185">Reference proteome</keyword>
<protein>
    <submittedName>
        <fullName evidence="1">Uncharacterized protein</fullName>
    </submittedName>
</protein>
<dbReference type="Proteomes" id="UP000324222">
    <property type="component" value="Unassembled WGS sequence"/>
</dbReference>
<reference evidence="1 2" key="1">
    <citation type="submission" date="2019-05" db="EMBL/GenBank/DDBJ databases">
        <title>Another draft genome of Portunus trituberculatus and its Hox gene families provides insights of decapod evolution.</title>
        <authorList>
            <person name="Jeong J.-H."/>
            <person name="Song I."/>
            <person name="Kim S."/>
            <person name="Choi T."/>
            <person name="Kim D."/>
            <person name="Ryu S."/>
            <person name="Kim W."/>
        </authorList>
    </citation>
    <scope>NUCLEOTIDE SEQUENCE [LARGE SCALE GENOMIC DNA]</scope>
    <source>
        <tissue evidence="1">Muscle</tissue>
    </source>
</reference>
<evidence type="ECO:0000313" key="2">
    <source>
        <dbReference type="Proteomes" id="UP000324222"/>
    </source>
</evidence>
<name>A0A5B7EUR7_PORTR</name>
<gene>
    <name evidence="1" type="ORF">E2C01_030429</name>
</gene>
<dbReference type="AlphaFoldDB" id="A0A5B7EUR7"/>
<accession>A0A5B7EUR7</accession>
<organism evidence="1 2">
    <name type="scientific">Portunus trituberculatus</name>
    <name type="common">Swimming crab</name>
    <name type="synonym">Neptunus trituberculatus</name>
    <dbReference type="NCBI Taxonomy" id="210409"/>
    <lineage>
        <taxon>Eukaryota</taxon>
        <taxon>Metazoa</taxon>
        <taxon>Ecdysozoa</taxon>
        <taxon>Arthropoda</taxon>
        <taxon>Crustacea</taxon>
        <taxon>Multicrustacea</taxon>
        <taxon>Malacostraca</taxon>
        <taxon>Eumalacostraca</taxon>
        <taxon>Eucarida</taxon>
        <taxon>Decapoda</taxon>
        <taxon>Pleocyemata</taxon>
        <taxon>Brachyura</taxon>
        <taxon>Eubrachyura</taxon>
        <taxon>Portunoidea</taxon>
        <taxon>Portunidae</taxon>
        <taxon>Portuninae</taxon>
        <taxon>Portunus</taxon>
    </lineage>
</organism>
<evidence type="ECO:0000313" key="1">
    <source>
        <dbReference type="EMBL" id="MPC36957.1"/>
    </source>
</evidence>
<dbReference type="EMBL" id="VSRR010003645">
    <property type="protein sequence ID" value="MPC36957.1"/>
    <property type="molecule type" value="Genomic_DNA"/>
</dbReference>
<sequence>MASQLVAKETRRNPPSIYGNHRYAESLINLVASPQLLNTRPSWPRRHYCRGKALQGGSEGAGERGR</sequence>
<proteinExistence type="predicted"/>